<comment type="caution">
    <text evidence="2">The sequence shown here is derived from an EMBL/GenBank/DDBJ whole genome shotgun (WGS) entry which is preliminary data.</text>
</comment>
<dbReference type="AlphaFoldDB" id="A0A3N2E067"/>
<accession>A0A3N2E067</accession>
<evidence type="ECO:0000313" key="3">
    <source>
        <dbReference type="Proteomes" id="UP000275394"/>
    </source>
</evidence>
<dbReference type="PANTHER" id="PTHR33490:SF6">
    <property type="entry name" value="SLL1049 PROTEIN"/>
    <property type="match status" value="1"/>
</dbReference>
<name>A0A3N2E067_9GAMM</name>
<dbReference type="PANTHER" id="PTHR33490">
    <property type="entry name" value="BLR5614 PROTEIN-RELATED"/>
    <property type="match status" value="1"/>
</dbReference>
<protein>
    <submittedName>
        <fullName evidence="2">Transglutaminase superfamily protein</fullName>
    </submittedName>
</protein>
<dbReference type="InterPro" id="IPR038765">
    <property type="entry name" value="Papain-like_cys_pep_sf"/>
</dbReference>
<organism evidence="2 3">
    <name type="scientific">Sinobacterium caligoides</name>
    <dbReference type="NCBI Taxonomy" id="933926"/>
    <lineage>
        <taxon>Bacteria</taxon>
        <taxon>Pseudomonadati</taxon>
        <taxon>Pseudomonadota</taxon>
        <taxon>Gammaproteobacteria</taxon>
        <taxon>Cellvibrionales</taxon>
        <taxon>Spongiibacteraceae</taxon>
        <taxon>Sinobacterium</taxon>
    </lineage>
</organism>
<gene>
    <name evidence="2" type="ORF">EDC56_0613</name>
</gene>
<proteinExistence type="predicted"/>
<dbReference type="SMART" id="SM00460">
    <property type="entry name" value="TGc"/>
    <property type="match status" value="1"/>
</dbReference>
<feature type="domain" description="Transglutaminase-like" evidence="1">
    <location>
        <begin position="197"/>
        <end position="262"/>
    </location>
</feature>
<sequence length="304" mass="33794">MIVAVVSSVVVVAGLAFWLLQGGVDRSVVKSPQDVGAKLLPQQVKAVDKLLHYSFMIKNRSAQLIEQGEFTVFAPVANADAQRINAIQASSPYLLSGDELGNQLLSFSLHDFPVTGMQRIDVAVKLHRSAGRAEQAPDEKYLQAERYIELEDPALQARAKSFAGLAESEKVATIYRWVREHMVDSGYVKRNRGASYALKHASGDCTEYVYLMTALLRLNNIPARPVGGFVAPGDVSILRAGDFHNWLEYYQDGRWHIADPQGGVLNKNDTDYIAFQYLSESNDISKGFSQRFLAIDQRLSVRMK</sequence>
<dbReference type="Pfam" id="PF01841">
    <property type="entry name" value="Transglut_core"/>
    <property type="match status" value="1"/>
</dbReference>
<reference evidence="2 3" key="1">
    <citation type="submission" date="2018-11" db="EMBL/GenBank/DDBJ databases">
        <title>Genomic Encyclopedia of Type Strains, Phase IV (KMG-IV): sequencing the most valuable type-strain genomes for metagenomic binning, comparative biology and taxonomic classification.</title>
        <authorList>
            <person name="Goeker M."/>
        </authorList>
    </citation>
    <scope>NUCLEOTIDE SEQUENCE [LARGE SCALE GENOMIC DNA]</scope>
    <source>
        <strain evidence="2 3">DSM 100316</strain>
    </source>
</reference>
<evidence type="ECO:0000313" key="2">
    <source>
        <dbReference type="EMBL" id="ROS05089.1"/>
    </source>
</evidence>
<dbReference type="Gene3D" id="3.10.620.30">
    <property type="match status" value="1"/>
</dbReference>
<dbReference type="EMBL" id="RKHR01000003">
    <property type="protein sequence ID" value="ROS05089.1"/>
    <property type="molecule type" value="Genomic_DNA"/>
</dbReference>
<dbReference type="InterPro" id="IPR002931">
    <property type="entry name" value="Transglutaminase-like"/>
</dbReference>
<evidence type="ECO:0000259" key="1">
    <source>
        <dbReference type="SMART" id="SM00460"/>
    </source>
</evidence>
<dbReference type="SUPFAM" id="SSF54001">
    <property type="entry name" value="Cysteine proteinases"/>
    <property type="match status" value="1"/>
</dbReference>
<dbReference type="Proteomes" id="UP000275394">
    <property type="component" value="Unassembled WGS sequence"/>
</dbReference>
<keyword evidence="3" id="KW-1185">Reference proteome</keyword>